<protein>
    <submittedName>
        <fullName evidence="9">Alkyldihydroxyacetonephosphate synthase</fullName>
    </submittedName>
</protein>
<gene>
    <name evidence="9" type="ORF">PSU4_47270</name>
</gene>
<name>A0A511DNC0_9PSEU</name>
<evidence type="ECO:0000256" key="6">
    <source>
        <dbReference type="PIRSR" id="PIRSR625650-3"/>
    </source>
</evidence>
<evidence type="ECO:0000256" key="3">
    <source>
        <dbReference type="ARBA" id="ARBA00022827"/>
    </source>
</evidence>
<feature type="binding site" evidence="6">
    <location>
        <begin position="258"/>
        <end position="264"/>
    </location>
    <ligand>
        <name>FAD</name>
        <dbReference type="ChEBI" id="CHEBI:57692"/>
    </ligand>
</feature>
<reference evidence="9 10" key="1">
    <citation type="submission" date="2019-07" db="EMBL/GenBank/DDBJ databases">
        <title>Whole genome shotgun sequence of Pseudonocardia sulfidoxydans NBRC 16205.</title>
        <authorList>
            <person name="Hosoyama A."/>
            <person name="Uohara A."/>
            <person name="Ohji S."/>
            <person name="Ichikawa N."/>
        </authorList>
    </citation>
    <scope>NUCLEOTIDE SEQUENCE [LARGE SCALE GENOMIC DNA]</scope>
    <source>
        <strain evidence="9 10">NBRC 16205</strain>
    </source>
</reference>
<dbReference type="Gene3D" id="3.30.70.3450">
    <property type="match status" value="1"/>
</dbReference>
<dbReference type="GO" id="GO:0008609">
    <property type="term" value="F:alkylglycerone-phosphate synthase activity"/>
    <property type="evidence" value="ECO:0007669"/>
    <property type="project" value="InterPro"/>
</dbReference>
<accession>A0A511DNC0</accession>
<feature type="domain" description="FAD-binding PCMH-type" evidence="8">
    <location>
        <begin position="93"/>
        <end position="274"/>
    </location>
</feature>
<dbReference type="AlphaFoldDB" id="A0A511DNC0"/>
<dbReference type="Gene3D" id="3.30.465.10">
    <property type="match status" value="1"/>
</dbReference>
<dbReference type="EMBL" id="BJVJ01000063">
    <property type="protein sequence ID" value="GEL25773.1"/>
    <property type="molecule type" value="Genomic_DNA"/>
</dbReference>
<dbReference type="InterPro" id="IPR036318">
    <property type="entry name" value="FAD-bd_PCMH-like_sf"/>
</dbReference>
<dbReference type="Proteomes" id="UP000321685">
    <property type="component" value="Unassembled WGS sequence"/>
</dbReference>
<dbReference type="Gene3D" id="1.10.45.10">
    <property type="entry name" value="Vanillyl-alcohol Oxidase, Chain A, domain 4"/>
    <property type="match status" value="1"/>
</dbReference>
<comment type="caution">
    <text evidence="9">The sequence shown here is derived from an EMBL/GenBank/DDBJ whole genome shotgun (WGS) entry which is preliminary data.</text>
</comment>
<dbReference type="InterPro" id="IPR025650">
    <property type="entry name" value="Alkyl-DHAP_Synthase"/>
</dbReference>
<feature type="binding site" evidence="5">
    <location>
        <position position="383"/>
    </location>
    <ligand>
        <name>substrate</name>
    </ligand>
</feature>
<evidence type="ECO:0000256" key="1">
    <source>
        <dbReference type="ARBA" id="ARBA00008000"/>
    </source>
</evidence>
<organism evidence="9 10">
    <name type="scientific">Pseudonocardia sulfidoxydans NBRC 16205</name>
    <dbReference type="NCBI Taxonomy" id="1223511"/>
    <lineage>
        <taxon>Bacteria</taxon>
        <taxon>Bacillati</taxon>
        <taxon>Actinomycetota</taxon>
        <taxon>Actinomycetes</taxon>
        <taxon>Pseudonocardiales</taxon>
        <taxon>Pseudonocardiaceae</taxon>
        <taxon>Pseudonocardia</taxon>
    </lineage>
</organism>
<feature type="binding site" evidence="6">
    <location>
        <begin position="125"/>
        <end position="131"/>
    </location>
    <ligand>
        <name>FAD</name>
        <dbReference type="ChEBI" id="CHEBI:57692"/>
    </ligand>
</feature>
<evidence type="ECO:0000313" key="10">
    <source>
        <dbReference type="Proteomes" id="UP000321685"/>
    </source>
</evidence>
<keyword evidence="3 6" id="KW-0274">FAD</keyword>
<evidence type="ECO:0000256" key="4">
    <source>
        <dbReference type="PIRSR" id="PIRSR625650-1"/>
    </source>
</evidence>
<dbReference type="InterPro" id="IPR016166">
    <property type="entry name" value="FAD-bd_PCMH"/>
</dbReference>
<sequence>MLWSGWGDPGKAVTLPPAVLTLLEQALGVQPADGTPVPIAQVRLPESELDPAVATELAMFVGPPNLHTHHDARVKHAAGRSTADLLRLRSGDAPDAPDAVVLPGTHNEVVGVLGACARRHVAVVPFAGGTSVVGGLAARREGFGGLVTLDVRRLTGLVSLDTESLTATFRAGTLAVEAEELLGAKGFTLGHFPQSYEYARLGGFAATRSAGQASAGYGRFDEMVLALTVATPEGTLELGRGPASAAGPDLRQLVLGSEGAFGVITELTLRVHPAPQKSVYQGWRFGSFAEGATALRELAQRGPLPTVLRLSDEAETGVDAVLHGREAGGCLVIAGYDGVPGGTGVDALAAAGADALAAAGGACLDDAVGETWAEGRFDAPYLRDALLGAGAIAETCETATNWSNLVALKESVTAALVSSLSAQDTPPLVMCHVSHVYPTGASLYFTVVAKAADDPVAQWAVAKTAATDAIVAGGGTITHHHGVGAEHRPWLEREIGPLGVEVLRAVKARLDPAGILNPGVLVP</sequence>
<feature type="active site" description="Proton donor/acceptor" evidence="4">
    <location>
        <position position="444"/>
    </location>
</feature>
<dbReference type="Gene3D" id="3.30.300.330">
    <property type="match status" value="1"/>
</dbReference>
<dbReference type="Pfam" id="PF02913">
    <property type="entry name" value="FAD-oxidase_C"/>
    <property type="match status" value="1"/>
</dbReference>
<dbReference type="PANTHER" id="PTHR46568:SF1">
    <property type="entry name" value="ALKYLDIHYDROXYACETONEPHOSPHATE SYNTHASE, PEROXISOMAL"/>
    <property type="match status" value="1"/>
</dbReference>
<dbReference type="GO" id="GO:0071949">
    <property type="term" value="F:FAD binding"/>
    <property type="evidence" value="ECO:0007669"/>
    <property type="project" value="InterPro"/>
</dbReference>
<proteinExistence type="inferred from homology"/>
<dbReference type="PANTHER" id="PTHR46568">
    <property type="entry name" value="ALKYLDIHYDROXYACETONEPHOSPHATE SYNTHASE, PEROXISOMAL"/>
    <property type="match status" value="1"/>
</dbReference>
<dbReference type="InterPro" id="IPR004113">
    <property type="entry name" value="FAD-bd_oxidored_4_C"/>
</dbReference>
<dbReference type="Pfam" id="PF01565">
    <property type="entry name" value="FAD_binding_4"/>
    <property type="match status" value="1"/>
</dbReference>
<dbReference type="InterPro" id="IPR016171">
    <property type="entry name" value="Vanillyl_alc_oxidase_C-sub2"/>
</dbReference>
<evidence type="ECO:0000313" key="9">
    <source>
        <dbReference type="EMBL" id="GEL25773.1"/>
    </source>
</evidence>
<evidence type="ECO:0000256" key="7">
    <source>
        <dbReference type="PIRSR" id="PIRSR625650-4"/>
    </source>
</evidence>
<dbReference type="InterPro" id="IPR016169">
    <property type="entry name" value="FAD-bd_PCMH_sub2"/>
</dbReference>
<evidence type="ECO:0000256" key="5">
    <source>
        <dbReference type="PIRSR" id="PIRSR625650-2"/>
    </source>
</evidence>
<dbReference type="InterPro" id="IPR016164">
    <property type="entry name" value="FAD-linked_Oxase-like_C"/>
</dbReference>
<evidence type="ECO:0000256" key="2">
    <source>
        <dbReference type="ARBA" id="ARBA00022630"/>
    </source>
</evidence>
<keyword evidence="10" id="KW-1185">Reference proteome</keyword>
<dbReference type="GO" id="GO:0008610">
    <property type="term" value="P:lipid biosynthetic process"/>
    <property type="evidence" value="ECO:0007669"/>
    <property type="project" value="InterPro"/>
</dbReference>
<dbReference type="PROSITE" id="PS51387">
    <property type="entry name" value="FAD_PCMH"/>
    <property type="match status" value="1"/>
</dbReference>
<feature type="site" description="Important for enzyme activity" evidence="7">
    <location>
        <position position="309"/>
    </location>
</feature>
<dbReference type="InterPro" id="IPR006094">
    <property type="entry name" value="Oxid_FAD_bind_N"/>
</dbReference>
<comment type="similarity">
    <text evidence="1">Belongs to the FAD-binding oxidoreductase/transferase type 4 family.</text>
</comment>
<evidence type="ECO:0000259" key="8">
    <source>
        <dbReference type="PROSITE" id="PS51387"/>
    </source>
</evidence>
<keyword evidence="2" id="KW-0285">Flavoprotein</keyword>
<dbReference type="SUPFAM" id="SSF56176">
    <property type="entry name" value="FAD-binding/transporter-associated domain-like"/>
    <property type="match status" value="1"/>
</dbReference>
<dbReference type="SUPFAM" id="SSF55103">
    <property type="entry name" value="FAD-linked oxidases, C-terminal domain"/>
    <property type="match status" value="1"/>
</dbReference>
<dbReference type="OrthoDB" id="9811557at2"/>
<comment type="cofactor">
    <cofactor evidence="6">
        <name>FAD</name>
        <dbReference type="ChEBI" id="CHEBI:57692"/>
    </cofactor>
</comment>